<gene>
    <name evidence="1" type="ORF">CYMTET_28840</name>
</gene>
<organism evidence="1 2">
    <name type="scientific">Cymbomonas tetramitiformis</name>
    <dbReference type="NCBI Taxonomy" id="36881"/>
    <lineage>
        <taxon>Eukaryota</taxon>
        <taxon>Viridiplantae</taxon>
        <taxon>Chlorophyta</taxon>
        <taxon>Pyramimonadophyceae</taxon>
        <taxon>Pyramimonadales</taxon>
        <taxon>Pyramimonadaceae</taxon>
        <taxon>Cymbomonas</taxon>
    </lineage>
</organism>
<reference evidence="1 2" key="1">
    <citation type="journal article" date="2015" name="Genome Biol. Evol.">
        <title>Comparative Genomics of a Bacterivorous Green Alga Reveals Evolutionary Causalities and Consequences of Phago-Mixotrophic Mode of Nutrition.</title>
        <authorList>
            <person name="Burns J.A."/>
            <person name="Paasch A."/>
            <person name="Narechania A."/>
            <person name="Kim E."/>
        </authorList>
    </citation>
    <scope>NUCLEOTIDE SEQUENCE [LARGE SCALE GENOMIC DNA]</scope>
    <source>
        <strain evidence="1 2">PLY_AMNH</strain>
    </source>
</reference>
<evidence type="ECO:0000313" key="2">
    <source>
        <dbReference type="Proteomes" id="UP001190700"/>
    </source>
</evidence>
<dbReference type="Proteomes" id="UP001190700">
    <property type="component" value="Unassembled WGS sequence"/>
</dbReference>
<name>A0AAE0FMQ9_9CHLO</name>
<evidence type="ECO:0000313" key="1">
    <source>
        <dbReference type="EMBL" id="KAK3262290.1"/>
    </source>
</evidence>
<dbReference type="EMBL" id="LGRX02016332">
    <property type="protein sequence ID" value="KAK3262290.1"/>
    <property type="molecule type" value="Genomic_DNA"/>
</dbReference>
<protein>
    <submittedName>
        <fullName evidence="1">Uncharacterized protein</fullName>
    </submittedName>
</protein>
<proteinExistence type="predicted"/>
<sequence>MLEYPSLLRARSVISVLSYEELLQLAREVSTVAVLFRSPLEKPISSTRDLFIESQALLTPVLQNPVPFVEVIIPTHPEQREGHNLPLVQDTVRIITASPTGDTSISPEPLHSADGVVAAVVRALASAQRSIEEAVRATVGEENVITTVEQLQEYLLARDLAVIGTLPHFAKIPQRAHRFWTQCKQARKELLAGGRRGCALALGSAVLNAVGSRDDDDGTRIVYVRSQEFARSASTSAASIHEWLVDELKIHHVQQVTLEHLSKFKHSESSRVIFLAVNKTSRPWQPPPSSTCVDRKGAQECRVAVMQDEEMDPIPDLFRLAQRYAPDVGFAYYYRDDMPYFSHAFGVDDPEDEDVLVYGCHDSCESEGSEPDVRVAPWSSVVGALETTEAATSRDVQQFVRYLAWQPLARPLDSDNLRRKRLERAVAVAATRAATTSSDMESTPHQHADVMADVGLVKDPLNTVMFTHGVDGVLLLYGSSAASASAQEVFMDLSRKLADVSGIVSVDVDARINQHVLLQLGRFVPDIDIKGLPYLAIFPAFRKNRPVLFQGAFSALDAMEFFRVHAMKANIFGPGVHESEGMQNPMKPQPKNEIEQLIDDVAHALQDAQMVK</sequence>
<dbReference type="AlphaFoldDB" id="A0AAE0FMQ9"/>
<keyword evidence="2" id="KW-1185">Reference proteome</keyword>
<comment type="caution">
    <text evidence="1">The sequence shown here is derived from an EMBL/GenBank/DDBJ whole genome shotgun (WGS) entry which is preliminary data.</text>
</comment>
<accession>A0AAE0FMQ9</accession>